<feature type="coiled-coil region" evidence="1">
    <location>
        <begin position="188"/>
        <end position="233"/>
    </location>
</feature>
<protein>
    <submittedName>
        <fullName evidence="2">Uncharacterized protein</fullName>
    </submittedName>
</protein>
<dbReference type="InParanoid" id="A0A0V0QLZ0"/>
<organism evidence="2 3">
    <name type="scientific">Pseudocohnilembus persalinus</name>
    <name type="common">Ciliate</name>
    <dbReference type="NCBI Taxonomy" id="266149"/>
    <lineage>
        <taxon>Eukaryota</taxon>
        <taxon>Sar</taxon>
        <taxon>Alveolata</taxon>
        <taxon>Ciliophora</taxon>
        <taxon>Intramacronucleata</taxon>
        <taxon>Oligohymenophorea</taxon>
        <taxon>Scuticociliatia</taxon>
        <taxon>Philasterida</taxon>
        <taxon>Pseudocohnilembidae</taxon>
        <taxon>Pseudocohnilembus</taxon>
    </lineage>
</organism>
<gene>
    <name evidence="2" type="ORF">PPERSA_03381</name>
</gene>
<name>A0A0V0QLZ0_PSEPJ</name>
<sequence>MQKTQPQDQDKQEHLNCKKISHSGQKLIFFKFSENSDQILQCLKCNLDDDKEYNKISIDQILNYPVSKIKNFPPFKDKKDLKEIQNIMENFSKEKIQKFNKELKTEIEDFYNKLEKNINNFLFKSKQEVFQYLEKIQEITDISDFYDIQPVKEMIKQYQNKEINFDQLFQKQLEIKKNFEDEKKFEKTMNQEKNQKEIKNLIENLKQQLDQQLDIFKNNVNQNTEEIKNFSKNQNNIKFYKSNFSGNSKEEIEIQNNGRKIQLSKTVLDPKIVHTNNLDKNKTYHFKIKINFHQQNYQYLGFFMIGSNDADKHLGNQNFVCLNNVDENCAGGGESKIFEGQNFTDFWKNDETILNVVLNYQEKLLEIYDDDKQAYVKNTIDQKNVNGDHIMLGILACQFHEEKIDLSVTDILVY</sequence>
<dbReference type="EMBL" id="LDAU01000139">
    <property type="protein sequence ID" value="KRX03266.1"/>
    <property type="molecule type" value="Genomic_DNA"/>
</dbReference>
<proteinExistence type="predicted"/>
<accession>A0A0V0QLZ0</accession>
<dbReference type="Proteomes" id="UP000054937">
    <property type="component" value="Unassembled WGS sequence"/>
</dbReference>
<dbReference type="OMA" id="CEECALE"/>
<reference evidence="2 3" key="1">
    <citation type="journal article" date="2015" name="Sci. Rep.">
        <title>Genome of the facultative scuticociliatosis pathogen Pseudocohnilembus persalinus provides insight into its virulence through horizontal gene transfer.</title>
        <authorList>
            <person name="Xiong J."/>
            <person name="Wang G."/>
            <person name="Cheng J."/>
            <person name="Tian M."/>
            <person name="Pan X."/>
            <person name="Warren A."/>
            <person name="Jiang C."/>
            <person name="Yuan D."/>
            <person name="Miao W."/>
        </authorList>
    </citation>
    <scope>NUCLEOTIDE SEQUENCE [LARGE SCALE GENOMIC DNA]</scope>
    <source>
        <strain evidence="2">36N120E</strain>
    </source>
</reference>
<keyword evidence="1" id="KW-0175">Coiled coil</keyword>
<keyword evidence="3" id="KW-1185">Reference proteome</keyword>
<comment type="caution">
    <text evidence="2">The sequence shown here is derived from an EMBL/GenBank/DDBJ whole genome shotgun (WGS) entry which is preliminary data.</text>
</comment>
<dbReference type="AlphaFoldDB" id="A0A0V0QLZ0"/>
<evidence type="ECO:0000313" key="3">
    <source>
        <dbReference type="Proteomes" id="UP000054937"/>
    </source>
</evidence>
<evidence type="ECO:0000313" key="2">
    <source>
        <dbReference type="EMBL" id="KRX03266.1"/>
    </source>
</evidence>
<evidence type="ECO:0000256" key="1">
    <source>
        <dbReference type="SAM" id="Coils"/>
    </source>
</evidence>